<protein>
    <recommendedName>
        <fullName evidence="2">SPOR domain-containing protein</fullName>
    </recommendedName>
</protein>
<evidence type="ECO:0000256" key="1">
    <source>
        <dbReference type="SAM" id="Phobius"/>
    </source>
</evidence>
<accession>A0A2H9T9B5</accession>
<name>A0A2H9T9B5_9ZZZZ</name>
<dbReference type="InterPro" id="IPR036680">
    <property type="entry name" value="SPOR-like_sf"/>
</dbReference>
<gene>
    <name evidence="3" type="ORF">CI610_01235</name>
</gene>
<dbReference type="InterPro" id="IPR007730">
    <property type="entry name" value="SPOR-like_dom"/>
</dbReference>
<keyword evidence="1" id="KW-0472">Membrane</keyword>
<dbReference type="GO" id="GO:0032506">
    <property type="term" value="P:cytokinetic process"/>
    <property type="evidence" value="ECO:0007669"/>
    <property type="project" value="TreeGrafter"/>
</dbReference>
<proteinExistence type="predicted"/>
<dbReference type="GO" id="GO:0032153">
    <property type="term" value="C:cell division site"/>
    <property type="evidence" value="ECO:0007669"/>
    <property type="project" value="TreeGrafter"/>
</dbReference>
<sequence length="189" mass="20778">MTVRVDDRETPVNEKKRWLIRLLALFSVAGVIIVLAPAVFIVDSSDSSSGLPADLSLQIPSFTDSRKIPDSVSLLSDPIIRKIPESPSSSSKESTASNNLLSGVDEQGFLKAWTLQLASYGDEASARDLAETLVKKGYSAYIRTNPLFLGKDVYRVMVGPEVRVHDLEVQKNTLYRETGFSGSVVRYEP</sequence>
<dbReference type="PANTHER" id="PTHR38687:SF1">
    <property type="entry name" value="CELL DIVISION PROTEIN DEDD"/>
    <property type="match status" value="1"/>
</dbReference>
<feature type="transmembrane region" description="Helical" evidence="1">
    <location>
        <begin position="18"/>
        <end position="42"/>
    </location>
</feature>
<dbReference type="AlphaFoldDB" id="A0A2H9T9B5"/>
<dbReference type="Gene3D" id="3.30.70.1070">
    <property type="entry name" value="Sporulation related repeat"/>
    <property type="match status" value="1"/>
</dbReference>
<comment type="caution">
    <text evidence="3">The sequence shown here is derived from an EMBL/GenBank/DDBJ whole genome shotgun (WGS) entry which is preliminary data.</text>
</comment>
<dbReference type="GO" id="GO:0030428">
    <property type="term" value="C:cell septum"/>
    <property type="evidence" value="ECO:0007669"/>
    <property type="project" value="TreeGrafter"/>
</dbReference>
<keyword evidence="1" id="KW-1133">Transmembrane helix</keyword>
<evidence type="ECO:0000313" key="3">
    <source>
        <dbReference type="EMBL" id="PJE79803.1"/>
    </source>
</evidence>
<dbReference type="SUPFAM" id="SSF110997">
    <property type="entry name" value="Sporulation related repeat"/>
    <property type="match status" value="1"/>
</dbReference>
<dbReference type="GO" id="GO:0042834">
    <property type="term" value="F:peptidoglycan binding"/>
    <property type="evidence" value="ECO:0007669"/>
    <property type="project" value="InterPro"/>
</dbReference>
<feature type="domain" description="SPOR" evidence="2">
    <location>
        <begin position="107"/>
        <end position="187"/>
    </location>
</feature>
<dbReference type="Pfam" id="PF05036">
    <property type="entry name" value="SPOR"/>
    <property type="match status" value="1"/>
</dbReference>
<dbReference type="InterPro" id="IPR052521">
    <property type="entry name" value="Cell_div_SPOR-domain"/>
</dbReference>
<reference evidence="3" key="1">
    <citation type="journal article" date="2017" name="Appl. Environ. Microbiol.">
        <title>Molecular characterization of an Endozoicomonas-like organism causing infection in king scallop Pecten maximus L.</title>
        <authorList>
            <person name="Cano I."/>
            <person name="van Aerle R."/>
            <person name="Ross S."/>
            <person name="Verner-Jeffreys D.W."/>
            <person name="Paley R.K."/>
            <person name="Rimmer G."/>
            <person name="Ryder D."/>
            <person name="Hooper P."/>
            <person name="Stone D."/>
            <person name="Feist S.W."/>
        </authorList>
    </citation>
    <scope>NUCLEOTIDE SEQUENCE</scope>
</reference>
<dbReference type="PROSITE" id="PS51724">
    <property type="entry name" value="SPOR"/>
    <property type="match status" value="1"/>
</dbReference>
<dbReference type="EMBL" id="NSIT01000047">
    <property type="protein sequence ID" value="PJE79803.1"/>
    <property type="molecule type" value="Genomic_DNA"/>
</dbReference>
<dbReference type="PANTHER" id="PTHR38687">
    <property type="entry name" value="CELL DIVISION PROTEIN DEDD-RELATED"/>
    <property type="match status" value="1"/>
</dbReference>
<organism evidence="3">
    <name type="scientific">invertebrate metagenome</name>
    <dbReference type="NCBI Taxonomy" id="1711999"/>
    <lineage>
        <taxon>unclassified sequences</taxon>
        <taxon>metagenomes</taxon>
        <taxon>organismal metagenomes</taxon>
    </lineage>
</organism>
<evidence type="ECO:0000259" key="2">
    <source>
        <dbReference type="PROSITE" id="PS51724"/>
    </source>
</evidence>
<keyword evidence="1" id="KW-0812">Transmembrane</keyword>